<dbReference type="CDD" id="cd00158">
    <property type="entry name" value="RHOD"/>
    <property type="match status" value="1"/>
</dbReference>
<keyword evidence="3" id="KW-1185">Reference proteome</keyword>
<dbReference type="InterPro" id="IPR050229">
    <property type="entry name" value="GlpE_sulfurtransferase"/>
</dbReference>
<evidence type="ECO:0000259" key="1">
    <source>
        <dbReference type="PROSITE" id="PS50206"/>
    </source>
</evidence>
<dbReference type="InterPro" id="IPR036873">
    <property type="entry name" value="Rhodanese-like_dom_sf"/>
</dbReference>
<comment type="caution">
    <text evidence="2">The sequence shown here is derived from an EMBL/GenBank/DDBJ whole genome shotgun (WGS) entry which is preliminary data.</text>
</comment>
<evidence type="ECO:0000313" key="2">
    <source>
        <dbReference type="EMBL" id="GGN42148.1"/>
    </source>
</evidence>
<proteinExistence type="predicted"/>
<dbReference type="PROSITE" id="PS50206">
    <property type="entry name" value="RHODANESE_3"/>
    <property type="match status" value="1"/>
</dbReference>
<gene>
    <name evidence="2" type="ORF">GCM10011349_04840</name>
</gene>
<protein>
    <recommendedName>
        <fullName evidence="1">Rhodanese domain-containing protein</fullName>
    </recommendedName>
</protein>
<sequence length="98" mass="10684">MVGTDTVERRVSHAPEGWTLLDVRAADQRAAEAIEGSRHIYVGELNKRCQERDKDGDYTLMCASGMRAAVAAGWLASKGFENLDIYLGLMGAWTSAHG</sequence>
<dbReference type="PANTHER" id="PTHR43031:SF1">
    <property type="entry name" value="PYRIDINE NUCLEOTIDE-DISULPHIDE OXIDOREDUCTASE"/>
    <property type="match status" value="1"/>
</dbReference>
<dbReference type="PANTHER" id="PTHR43031">
    <property type="entry name" value="FAD-DEPENDENT OXIDOREDUCTASE"/>
    <property type="match status" value="1"/>
</dbReference>
<dbReference type="EMBL" id="BMLK01000002">
    <property type="protein sequence ID" value="GGN42148.1"/>
    <property type="molecule type" value="Genomic_DNA"/>
</dbReference>
<organism evidence="2 3">
    <name type="scientific">Novosphingobium indicum</name>
    <dbReference type="NCBI Taxonomy" id="462949"/>
    <lineage>
        <taxon>Bacteria</taxon>
        <taxon>Pseudomonadati</taxon>
        <taxon>Pseudomonadota</taxon>
        <taxon>Alphaproteobacteria</taxon>
        <taxon>Sphingomonadales</taxon>
        <taxon>Sphingomonadaceae</taxon>
        <taxon>Novosphingobium</taxon>
    </lineage>
</organism>
<dbReference type="InterPro" id="IPR001763">
    <property type="entry name" value="Rhodanese-like_dom"/>
</dbReference>
<dbReference type="Gene3D" id="3.40.250.10">
    <property type="entry name" value="Rhodanese-like domain"/>
    <property type="match status" value="1"/>
</dbReference>
<dbReference type="Proteomes" id="UP000605099">
    <property type="component" value="Unassembled WGS sequence"/>
</dbReference>
<dbReference type="RefSeq" id="WP_229710026.1">
    <property type="nucleotide sequence ID" value="NZ_BMLK01000002.1"/>
</dbReference>
<dbReference type="SUPFAM" id="SSF52821">
    <property type="entry name" value="Rhodanese/Cell cycle control phosphatase"/>
    <property type="match status" value="1"/>
</dbReference>
<feature type="domain" description="Rhodanese" evidence="1">
    <location>
        <begin position="14"/>
        <end position="95"/>
    </location>
</feature>
<evidence type="ECO:0000313" key="3">
    <source>
        <dbReference type="Proteomes" id="UP000605099"/>
    </source>
</evidence>
<reference evidence="3" key="1">
    <citation type="journal article" date="2019" name="Int. J. Syst. Evol. Microbiol.">
        <title>The Global Catalogue of Microorganisms (GCM) 10K type strain sequencing project: providing services to taxonomists for standard genome sequencing and annotation.</title>
        <authorList>
            <consortium name="The Broad Institute Genomics Platform"/>
            <consortium name="The Broad Institute Genome Sequencing Center for Infectious Disease"/>
            <person name="Wu L."/>
            <person name="Ma J."/>
        </authorList>
    </citation>
    <scope>NUCLEOTIDE SEQUENCE [LARGE SCALE GENOMIC DNA]</scope>
    <source>
        <strain evidence="3">CGMCC 1.6784</strain>
    </source>
</reference>
<accession>A0ABQ2JC63</accession>
<dbReference type="Pfam" id="PF00581">
    <property type="entry name" value="Rhodanese"/>
    <property type="match status" value="1"/>
</dbReference>
<name>A0ABQ2JC63_9SPHN</name>
<dbReference type="SMART" id="SM00450">
    <property type="entry name" value="RHOD"/>
    <property type="match status" value="1"/>
</dbReference>